<gene>
    <name evidence="1" type="ORF">METZ01_LOCUS50374</name>
</gene>
<proteinExistence type="predicted"/>
<dbReference type="Pfam" id="PF11753">
    <property type="entry name" value="DUF3310"/>
    <property type="match status" value="1"/>
</dbReference>
<dbReference type="EMBL" id="UINC01002517">
    <property type="protein sequence ID" value="SUZ97520.1"/>
    <property type="molecule type" value="Genomic_DNA"/>
</dbReference>
<reference evidence="1" key="1">
    <citation type="submission" date="2018-05" db="EMBL/GenBank/DDBJ databases">
        <authorList>
            <person name="Lanie J.A."/>
            <person name="Ng W.-L."/>
            <person name="Kazmierczak K.M."/>
            <person name="Andrzejewski T.M."/>
            <person name="Davidsen T.M."/>
            <person name="Wayne K.J."/>
            <person name="Tettelin H."/>
            <person name="Glass J.I."/>
            <person name="Rusch D."/>
            <person name="Podicherti R."/>
            <person name="Tsui H.-C.T."/>
            <person name="Winkler M.E."/>
        </authorList>
    </citation>
    <scope>NUCLEOTIDE SEQUENCE</scope>
</reference>
<evidence type="ECO:0000313" key="1">
    <source>
        <dbReference type="EMBL" id="SUZ97520.1"/>
    </source>
</evidence>
<evidence type="ECO:0008006" key="2">
    <source>
        <dbReference type="Google" id="ProtNLM"/>
    </source>
</evidence>
<name>A0A381S0D5_9ZZZZ</name>
<accession>A0A381S0D5</accession>
<dbReference type="AlphaFoldDB" id="A0A381S0D5"/>
<organism evidence="1">
    <name type="scientific">marine metagenome</name>
    <dbReference type="NCBI Taxonomy" id="408172"/>
    <lineage>
        <taxon>unclassified sequences</taxon>
        <taxon>metagenomes</taxon>
        <taxon>ecological metagenomes</taxon>
    </lineage>
</organism>
<dbReference type="InterPro" id="IPR021739">
    <property type="entry name" value="SaV-like"/>
</dbReference>
<protein>
    <recommendedName>
        <fullName evidence="2">DUF3310 domain-containing protein</fullName>
    </recommendedName>
</protein>
<sequence length="71" mass="8550">MKNPYDKQIGGSHYQKFKIQPSKFVIENELLYPEGCVIKYILRHRLKGKREDLKKAIHFIEMIIERDYPDV</sequence>